<dbReference type="NCBIfam" id="TIGR00295">
    <property type="entry name" value="TIGR00295 family protein"/>
    <property type="match status" value="1"/>
</dbReference>
<dbReference type="EMBL" id="DSCQ01000107">
    <property type="protein sequence ID" value="HET22008.1"/>
    <property type="molecule type" value="Genomic_DNA"/>
</dbReference>
<reference evidence="2" key="1">
    <citation type="journal article" date="2020" name="mSystems">
        <title>Genome- and Community-Level Interaction Insights into Carbon Utilization and Element Cycling Functions of Hydrothermarchaeota in Hydrothermal Sediment.</title>
        <authorList>
            <person name="Zhou Z."/>
            <person name="Liu Y."/>
            <person name="Xu W."/>
            <person name="Pan J."/>
            <person name="Luo Z.H."/>
            <person name="Li M."/>
        </authorList>
    </citation>
    <scope>NUCLEOTIDE SEQUENCE [LARGE SCALE GENOMIC DNA]</scope>
    <source>
        <strain evidence="2">SpSt-12</strain>
    </source>
</reference>
<gene>
    <name evidence="2" type="ORF">ENN70_08160</name>
</gene>
<dbReference type="InterPro" id="IPR004454">
    <property type="entry name" value="HD-related"/>
</dbReference>
<dbReference type="PANTHER" id="PTHR38659:SF2">
    <property type="entry name" value="HDIG DOMAIN PROTEIN"/>
    <property type="match status" value="1"/>
</dbReference>
<dbReference type="InterPro" id="IPR003607">
    <property type="entry name" value="HD/PDEase_dom"/>
</dbReference>
<sequence length="182" mass="21285">MDVPSDVLRLWESYNLEESVRRHCLTVSKIALKIAQRIRKNGHRVDIDAVLMGSLLHDIGRAITHDPFQHFVKSAEILRKEKVDEKVVRIAERHFSAGITAEEAERIGLEPKDYMPETLEEKIVSFADNLAMGDREGTFEDFMKRLDEIDRKNPEMRWLTDRTRERARKIKEELERLSGLVF</sequence>
<evidence type="ECO:0000313" key="2">
    <source>
        <dbReference type="EMBL" id="HET22008.1"/>
    </source>
</evidence>
<dbReference type="SUPFAM" id="SSF109604">
    <property type="entry name" value="HD-domain/PDEase-like"/>
    <property type="match status" value="1"/>
</dbReference>
<dbReference type="PROSITE" id="PS51831">
    <property type="entry name" value="HD"/>
    <property type="match status" value="1"/>
</dbReference>
<accession>A0A7C2SLC9</accession>
<dbReference type="NCBIfam" id="TIGR00277">
    <property type="entry name" value="HDIG"/>
    <property type="match status" value="1"/>
</dbReference>
<dbReference type="AlphaFoldDB" id="A0A7C2SLC9"/>
<name>A0A7C2SLC9_ARCFL</name>
<dbReference type="InterPro" id="IPR006675">
    <property type="entry name" value="HDIG_dom"/>
</dbReference>
<feature type="domain" description="HD" evidence="1">
    <location>
        <begin position="20"/>
        <end position="133"/>
    </location>
</feature>
<comment type="caution">
    <text evidence="2">The sequence shown here is derived from an EMBL/GenBank/DDBJ whole genome shotgun (WGS) entry which is preliminary data.</text>
</comment>
<proteinExistence type="predicted"/>
<dbReference type="PANTHER" id="PTHR38659">
    <property type="entry name" value="METAL-DEPENDENT PHOSPHOHYDROLASE"/>
    <property type="match status" value="1"/>
</dbReference>
<dbReference type="SMART" id="SM00471">
    <property type="entry name" value="HDc"/>
    <property type="match status" value="1"/>
</dbReference>
<organism evidence="2">
    <name type="scientific">Archaeoglobus fulgidus</name>
    <dbReference type="NCBI Taxonomy" id="2234"/>
    <lineage>
        <taxon>Archaea</taxon>
        <taxon>Methanobacteriati</taxon>
        <taxon>Methanobacteriota</taxon>
        <taxon>Archaeoglobi</taxon>
        <taxon>Archaeoglobales</taxon>
        <taxon>Archaeoglobaceae</taxon>
        <taxon>Archaeoglobus</taxon>
    </lineage>
</organism>
<dbReference type="Pfam" id="PF01966">
    <property type="entry name" value="HD"/>
    <property type="match status" value="1"/>
</dbReference>
<dbReference type="InterPro" id="IPR006674">
    <property type="entry name" value="HD_domain"/>
</dbReference>
<dbReference type="CDD" id="cd00077">
    <property type="entry name" value="HDc"/>
    <property type="match status" value="1"/>
</dbReference>
<protein>
    <submittedName>
        <fullName evidence="2">TIGR00295 family protein</fullName>
    </submittedName>
</protein>
<dbReference type="Gene3D" id="1.10.3210.10">
    <property type="entry name" value="Hypothetical protein af1432"/>
    <property type="match status" value="1"/>
</dbReference>
<evidence type="ECO:0000259" key="1">
    <source>
        <dbReference type="PROSITE" id="PS51831"/>
    </source>
</evidence>